<name>A0A7Z8Y823_9ACTO</name>
<sequence length="391" mass="42093">MKTKKTLRAALASMAGICLALTGCSNTGSSNGEAATENSGAPSAASTVDTDFDLEELIAAAKKEGPITIYDNASAVEDMAEAFTAKYGIEATGVKVNAAEAFEMVTREAQAGNVQGDVVAIQDVPALTNDLLPSGHVYSWIPGDLVDDIEPAQRDPLIMINDPNFWTYNTEVYDSCPVSNVWELTEENWKGKVAMEDPEGANKMLDWFSQMSQFGETEMRDAYKEHFGKEFAGESATEEWVGKLAANSPILTDSNENVSAAVGAPGQSEPPVGLMASSKYRNIEEKGYHMGTCDNLKPWAGLAAPKAIVIASGTKNPNAAKLFVHFALTEEGIDPQISDGKYSSNTAITQPEDPSGAAAMRSKIFFFDNAGATEDWDSRVEWTDLWRVNNK</sequence>
<dbReference type="AlphaFoldDB" id="A0A7Z8Y823"/>
<feature type="chain" id="PRO_5038348848" evidence="2">
    <location>
        <begin position="21"/>
        <end position="391"/>
    </location>
</feature>
<evidence type="ECO:0000313" key="3">
    <source>
        <dbReference type="EMBL" id="VDG75883.1"/>
    </source>
</evidence>
<dbReference type="Pfam" id="PF13531">
    <property type="entry name" value="SBP_bac_11"/>
    <property type="match status" value="1"/>
</dbReference>
<comment type="caution">
    <text evidence="3">The sequence shown here is derived from an EMBL/GenBank/DDBJ whole genome shotgun (WGS) entry which is preliminary data.</text>
</comment>
<feature type="signal peptide" evidence="2">
    <location>
        <begin position="1"/>
        <end position="20"/>
    </location>
</feature>
<dbReference type="Proteomes" id="UP000269974">
    <property type="component" value="Unassembled WGS sequence"/>
</dbReference>
<keyword evidence="1 2" id="KW-0732">Signal</keyword>
<accession>A0A7Z8Y823</accession>
<dbReference type="EMBL" id="UYIO01000001">
    <property type="protein sequence ID" value="VDG75883.1"/>
    <property type="molecule type" value="Genomic_DNA"/>
</dbReference>
<organism evidence="3 4">
    <name type="scientific">Actinobaculum suis</name>
    <dbReference type="NCBI Taxonomy" id="1657"/>
    <lineage>
        <taxon>Bacteria</taxon>
        <taxon>Bacillati</taxon>
        <taxon>Actinomycetota</taxon>
        <taxon>Actinomycetes</taxon>
        <taxon>Actinomycetales</taxon>
        <taxon>Actinomycetaceae</taxon>
        <taxon>Actinobaculum</taxon>
    </lineage>
</organism>
<gene>
    <name evidence="3" type="ORF">NCTC10327_00568</name>
</gene>
<dbReference type="Gene3D" id="3.40.190.10">
    <property type="entry name" value="Periplasmic binding protein-like II"/>
    <property type="match status" value="2"/>
</dbReference>
<dbReference type="SUPFAM" id="SSF53850">
    <property type="entry name" value="Periplasmic binding protein-like II"/>
    <property type="match status" value="1"/>
</dbReference>
<dbReference type="RefSeq" id="WP_185933774.1">
    <property type="nucleotide sequence ID" value="NZ_UYIO01000001.1"/>
</dbReference>
<evidence type="ECO:0000256" key="1">
    <source>
        <dbReference type="ARBA" id="ARBA00022729"/>
    </source>
</evidence>
<evidence type="ECO:0000313" key="4">
    <source>
        <dbReference type="Proteomes" id="UP000269974"/>
    </source>
</evidence>
<protein>
    <submittedName>
        <fullName evidence="3">Maltose-binding periplasmic proteins/domains</fullName>
    </submittedName>
</protein>
<dbReference type="PANTHER" id="PTHR30006:SF2">
    <property type="entry name" value="ABC TRANSPORTER SUBSTRATE-BINDING PROTEIN"/>
    <property type="match status" value="1"/>
</dbReference>
<dbReference type="PANTHER" id="PTHR30006">
    <property type="entry name" value="THIAMINE-BINDING PERIPLASMIC PROTEIN-RELATED"/>
    <property type="match status" value="1"/>
</dbReference>
<proteinExistence type="predicted"/>
<dbReference type="PROSITE" id="PS51257">
    <property type="entry name" value="PROKAR_LIPOPROTEIN"/>
    <property type="match status" value="1"/>
</dbReference>
<evidence type="ECO:0000256" key="2">
    <source>
        <dbReference type="SAM" id="SignalP"/>
    </source>
</evidence>
<reference evidence="3 4" key="1">
    <citation type="submission" date="2018-11" db="EMBL/GenBank/DDBJ databases">
        <authorList>
            <consortium name="Pathogen Informatics"/>
        </authorList>
    </citation>
    <scope>NUCLEOTIDE SEQUENCE [LARGE SCALE GENOMIC DNA]</scope>
    <source>
        <strain evidence="3 4">NCTC10327</strain>
    </source>
</reference>